<keyword evidence="4 8" id="KW-0276">Fatty acid metabolism</keyword>
<dbReference type="EC" id="2.7.8.7" evidence="8"/>
<keyword evidence="7 8" id="KW-0275">Fatty acid biosynthesis</keyword>
<evidence type="ECO:0000313" key="10">
    <source>
        <dbReference type="EMBL" id="STY71658.1"/>
    </source>
</evidence>
<dbReference type="Pfam" id="PF01648">
    <property type="entry name" value="ACPS"/>
    <property type="match status" value="1"/>
</dbReference>
<dbReference type="SUPFAM" id="SSF56214">
    <property type="entry name" value="4'-phosphopantetheinyl transferase"/>
    <property type="match status" value="1"/>
</dbReference>
<comment type="function">
    <text evidence="8">Transfers the 4'-phosphopantetheine moiety from coenzyme A to a Ser of acyl-carrier-protein.</text>
</comment>
<dbReference type="HAMAP" id="MF_00101">
    <property type="entry name" value="AcpS"/>
    <property type="match status" value="1"/>
</dbReference>
<evidence type="ECO:0000256" key="7">
    <source>
        <dbReference type="ARBA" id="ARBA00023160"/>
    </source>
</evidence>
<feature type="binding site" evidence="8">
    <location>
        <position position="8"/>
    </location>
    <ligand>
        <name>Mg(2+)</name>
        <dbReference type="ChEBI" id="CHEBI:18420"/>
    </ligand>
</feature>
<keyword evidence="8" id="KW-0963">Cytoplasm</keyword>
<dbReference type="GO" id="GO:0008897">
    <property type="term" value="F:holo-[acyl-carrier-protein] synthase activity"/>
    <property type="evidence" value="ECO:0007669"/>
    <property type="project" value="UniProtKB-UniRule"/>
</dbReference>
<comment type="cofactor">
    <cofactor evidence="8">
        <name>Mg(2+)</name>
        <dbReference type="ChEBI" id="CHEBI:18420"/>
    </cofactor>
</comment>
<dbReference type="InterPro" id="IPR008278">
    <property type="entry name" value="4-PPantetheinyl_Trfase_dom"/>
</dbReference>
<comment type="catalytic activity">
    <reaction evidence="8">
        <text>apo-[ACP] + CoA = holo-[ACP] + adenosine 3',5'-bisphosphate + H(+)</text>
        <dbReference type="Rhea" id="RHEA:12068"/>
        <dbReference type="Rhea" id="RHEA-COMP:9685"/>
        <dbReference type="Rhea" id="RHEA-COMP:9690"/>
        <dbReference type="ChEBI" id="CHEBI:15378"/>
        <dbReference type="ChEBI" id="CHEBI:29999"/>
        <dbReference type="ChEBI" id="CHEBI:57287"/>
        <dbReference type="ChEBI" id="CHEBI:58343"/>
        <dbReference type="ChEBI" id="CHEBI:64479"/>
        <dbReference type="EC" id="2.7.8.7"/>
    </reaction>
</comment>
<dbReference type="GO" id="GO:0005737">
    <property type="term" value="C:cytoplasm"/>
    <property type="evidence" value="ECO:0007669"/>
    <property type="project" value="UniProtKB-SubCell"/>
</dbReference>
<dbReference type="NCBIfam" id="TIGR00516">
    <property type="entry name" value="acpS"/>
    <property type="match status" value="1"/>
</dbReference>
<evidence type="ECO:0000256" key="1">
    <source>
        <dbReference type="ARBA" id="ARBA00022516"/>
    </source>
</evidence>
<dbReference type="NCBIfam" id="TIGR00556">
    <property type="entry name" value="pantethn_trn"/>
    <property type="match status" value="1"/>
</dbReference>
<dbReference type="Proteomes" id="UP000255234">
    <property type="component" value="Unassembled WGS sequence"/>
</dbReference>
<proteinExistence type="inferred from homology"/>
<dbReference type="GO" id="GO:0006633">
    <property type="term" value="P:fatty acid biosynthetic process"/>
    <property type="evidence" value="ECO:0007669"/>
    <property type="project" value="UniProtKB-UniRule"/>
</dbReference>
<dbReference type="GO" id="GO:0000287">
    <property type="term" value="F:magnesium ion binding"/>
    <property type="evidence" value="ECO:0007669"/>
    <property type="project" value="UniProtKB-UniRule"/>
</dbReference>
<evidence type="ECO:0000256" key="3">
    <source>
        <dbReference type="ARBA" id="ARBA00022723"/>
    </source>
</evidence>
<keyword evidence="6 8" id="KW-0443">Lipid metabolism</keyword>
<feature type="domain" description="4'-phosphopantetheinyl transferase" evidence="9">
    <location>
        <begin position="5"/>
        <end position="118"/>
    </location>
</feature>
<evidence type="ECO:0000256" key="8">
    <source>
        <dbReference type="HAMAP-Rule" id="MF_00101"/>
    </source>
</evidence>
<keyword evidence="2 8" id="KW-0808">Transferase</keyword>
<dbReference type="STRING" id="1122216.GCA_000423385_00478"/>
<comment type="subcellular location">
    <subcellularLocation>
        <location evidence="8">Cytoplasm</location>
    </subcellularLocation>
</comment>
<evidence type="ECO:0000256" key="5">
    <source>
        <dbReference type="ARBA" id="ARBA00022842"/>
    </source>
</evidence>
<name>A0A378P088_9FIRM</name>
<gene>
    <name evidence="8 10" type="primary">acpS</name>
    <name evidence="10" type="ORF">NCTC10571_01820</name>
</gene>
<dbReference type="RefSeq" id="WP_115151925.1">
    <property type="nucleotide sequence ID" value="NZ_UGPP01000001.1"/>
</dbReference>
<evidence type="ECO:0000256" key="2">
    <source>
        <dbReference type="ARBA" id="ARBA00022679"/>
    </source>
</evidence>
<keyword evidence="1 8" id="KW-0444">Lipid biosynthesis</keyword>
<feature type="binding site" evidence="8">
    <location>
        <position position="56"/>
    </location>
    <ligand>
        <name>Mg(2+)</name>
        <dbReference type="ChEBI" id="CHEBI:18420"/>
    </ligand>
</feature>
<organism evidence="10 11">
    <name type="scientific">Megamonas hypermegale</name>
    <dbReference type="NCBI Taxonomy" id="158847"/>
    <lineage>
        <taxon>Bacteria</taxon>
        <taxon>Bacillati</taxon>
        <taxon>Bacillota</taxon>
        <taxon>Negativicutes</taxon>
        <taxon>Selenomonadales</taxon>
        <taxon>Selenomonadaceae</taxon>
        <taxon>Megamonas</taxon>
    </lineage>
</organism>
<evidence type="ECO:0000256" key="4">
    <source>
        <dbReference type="ARBA" id="ARBA00022832"/>
    </source>
</evidence>
<dbReference type="AlphaFoldDB" id="A0A378P088"/>
<dbReference type="EMBL" id="UGPP01000001">
    <property type="protein sequence ID" value="STY71658.1"/>
    <property type="molecule type" value="Genomic_DNA"/>
</dbReference>
<dbReference type="InterPro" id="IPR004568">
    <property type="entry name" value="Ppantetheine-prot_Trfase_dom"/>
</dbReference>
<evidence type="ECO:0000313" key="11">
    <source>
        <dbReference type="Proteomes" id="UP000255234"/>
    </source>
</evidence>
<dbReference type="InterPro" id="IPR002582">
    <property type="entry name" value="ACPS"/>
</dbReference>
<dbReference type="Gene3D" id="3.90.470.20">
    <property type="entry name" value="4'-phosphopantetheinyl transferase domain"/>
    <property type="match status" value="1"/>
</dbReference>
<protein>
    <recommendedName>
        <fullName evidence="8">Holo-[acyl-carrier-protein] synthase</fullName>
        <shortName evidence="8">Holo-ACP synthase</shortName>
        <ecNumber evidence="8">2.7.8.7</ecNumber>
    </recommendedName>
    <alternativeName>
        <fullName evidence="8">4'-phosphopantetheinyl transferase AcpS</fullName>
    </alternativeName>
</protein>
<dbReference type="InterPro" id="IPR037143">
    <property type="entry name" value="4-PPantetheinyl_Trfase_dom_sf"/>
</dbReference>
<evidence type="ECO:0000259" key="9">
    <source>
        <dbReference type="Pfam" id="PF01648"/>
    </source>
</evidence>
<keyword evidence="5 8" id="KW-0460">Magnesium</keyword>
<keyword evidence="3 8" id="KW-0479">Metal-binding</keyword>
<accession>A0A378P088</accession>
<sequence length="124" mass="13800">MIKGTGVDIIEISRIEKSLTNEKFVERIFTKKEQEYCNSRKQMAVSSYAARFAAKEAVVKALGTGISGGGLWTDIEILPDDDGAPHVKLYGYFAYIATKRKIYNIFISLSHCKEYAVAQAILEG</sequence>
<evidence type="ECO:0000256" key="6">
    <source>
        <dbReference type="ARBA" id="ARBA00023098"/>
    </source>
</evidence>
<reference evidence="10 11" key="1">
    <citation type="submission" date="2018-06" db="EMBL/GenBank/DDBJ databases">
        <authorList>
            <consortium name="Pathogen Informatics"/>
            <person name="Doyle S."/>
        </authorList>
    </citation>
    <scope>NUCLEOTIDE SEQUENCE [LARGE SCALE GENOMIC DNA]</scope>
    <source>
        <strain evidence="10 11">NCTC10571</strain>
    </source>
</reference>
<comment type="similarity">
    <text evidence="8">Belongs to the P-Pant transferase superfamily. AcpS family.</text>
</comment>